<evidence type="ECO:0000313" key="1">
    <source>
        <dbReference type="EMBL" id="GAI49832.1"/>
    </source>
</evidence>
<dbReference type="EMBL" id="BARV01041339">
    <property type="protein sequence ID" value="GAI49832.1"/>
    <property type="molecule type" value="Genomic_DNA"/>
</dbReference>
<comment type="caution">
    <text evidence="1">The sequence shown here is derived from an EMBL/GenBank/DDBJ whole genome shotgun (WGS) entry which is preliminary data.</text>
</comment>
<proteinExistence type="predicted"/>
<gene>
    <name evidence="1" type="ORF">S06H3_62622</name>
</gene>
<feature type="non-terminal residue" evidence="1">
    <location>
        <position position="83"/>
    </location>
</feature>
<reference evidence="1" key="1">
    <citation type="journal article" date="2014" name="Front. Microbiol.">
        <title>High frequency of phylogenetically diverse reductive dehalogenase-homologous genes in deep subseafloor sedimentary metagenomes.</title>
        <authorList>
            <person name="Kawai M."/>
            <person name="Futagami T."/>
            <person name="Toyoda A."/>
            <person name="Takaki Y."/>
            <person name="Nishi S."/>
            <person name="Hori S."/>
            <person name="Arai W."/>
            <person name="Tsubouchi T."/>
            <person name="Morono Y."/>
            <person name="Uchiyama I."/>
            <person name="Ito T."/>
            <person name="Fujiyama A."/>
            <person name="Inagaki F."/>
            <person name="Takami H."/>
        </authorList>
    </citation>
    <scope>NUCLEOTIDE SEQUENCE</scope>
    <source>
        <strain evidence="1">Expedition CK06-06</strain>
    </source>
</reference>
<accession>X1P0J1</accession>
<name>X1P0J1_9ZZZZ</name>
<organism evidence="1">
    <name type="scientific">marine sediment metagenome</name>
    <dbReference type="NCBI Taxonomy" id="412755"/>
    <lineage>
        <taxon>unclassified sequences</taxon>
        <taxon>metagenomes</taxon>
        <taxon>ecological metagenomes</taxon>
    </lineage>
</organism>
<sequence length="83" mass="9669">MLQREADRYGSGVGYEIFSWTDNEATASIYLEAENGQIPFENIHLCKTGNEWWVNHSRTRHWPVLSPSRELAIVNYEVDVRTI</sequence>
<protein>
    <submittedName>
        <fullName evidence="1">Uncharacterized protein</fullName>
    </submittedName>
</protein>
<dbReference type="AlphaFoldDB" id="X1P0J1"/>